<name>A0A7D4QCS4_9SPHI</name>
<dbReference type="AlphaFoldDB" id="A0A7D4QCS4"/>
<evidence type="ECO:0000313" key="1">
    <source>
        <dbReference type="EMBL" id="QKJ32525.1"/>
    </source>
</evidence>
<proteinExistence type="predicted"/>
<reference evidence="1 2" key="1">
    <citation type="submission" date="2020-05" db="EMBL/GenBank/DDBJ databases">
        <title>Mucilaginibacter mali sp. nov.</title>
        <authorList>
            <person name="Kim H.S."/>
            <person name="Lee K.C."/>
            <person name="Suh M.K."/>
            <person name="Kim J.-S."/>
            <person name="Han K.-I."/>
            <person name="Eom M.K."/>
            <person name="Shin Y.K."/>
            <person name="Lee J.-S."/>
        </authorList>
    </citation>
    <scope>NUCLEOTIDE SEQUENCE [LARGE SCALE GENOMIC DNA]</scope>
    <source>
        <strain evidence="1 2">G2-14</strain>
    </source>
</reference>
<organism evidence="1 2">
    <name type="scientific">Mucilaginibacter mali</name>
    <dbReference type="NCBI Taxonomy" id="2740462"/>
    <lineage>
        <taxon>Bacteria</taxon>
        <taxon>Pseudomonadati</taxon>
        <taxon>Bacteroidota</taxon>
        <taxon>Sphingobacteriia</taxon>
        <taxon>Sphingobacteriales</taxon>
        <taxon>Sphingobacteriaceae</taxon>
        <taxon>Mucilaginibacter</taxon>
    </lineage>
</organism>
<dbReference type="EMBL" id="CP054139">
    <property type="protein sequence ID" value="QKJ32525.1"/>
    <property type="molecule type" value="Genomic_DNA"/>
</dbReference>
<evidence type="ECO:0000313" key="2">
    <source>
        <dbReference type="Proteomes" id="UP000505355"/>
    </source>
</evidence>
<gene>
    <name evidence="1" type="ORF">HQ865_23100</name>
</gene>
<dbReference type="KEGG" id="mmab:HQ865_23100"/>
<keyword evidence="2" id="KW-1185">Reference proteome</keyword>
<accession>A0A7D4QCS4</accession>
<protein>
    <submittedName>
        <fullName evidence="1">Uncharacterized protein</fullName>
    </submittedName>
</protein>
<dbReference type="Proteomes" id="UP000505355">
    <property type="component" value="Chromosome"/>
</dbReference>
<sequence>MIEIAHDVTITDKADVTFNAYIFAAYHNNSTTLSMISSRINFMDIPGTDFLDCLTTLREELEEQGLFILCQGAAKNVRPSGMSRSMSNGLSAYRFEMGKKTSMEDLVYIFDPAPIEIVGTIAEQEDFFMQWLNNLRKLS</sequence>
<dbReference type="RefSeq" id="WP_173417174.1">
    <property type="nucleotide sequence ID" value="NZ_CP054139.1"/>
</dbReference>